<organism evidence="2">
    <name type="scientific">Adineta vaga</name>
    <name type="common">Rotifer</name>
    <name type="synonym">Callidina vaga</name>
    <dbReference type="NCBI Taxonomy" id="104782"/>
    <lineage>
        <taxon>Eukaryota</taxon>
        <taxon>Metazoa</taxon>
        <taxon>Spiralia</taxon>
        <taxon>Gnathifera</taxon>
        <taxon>Rotifera</taxon>
        <taxon>Eurotatoria</taxon>
        <taxon>Bdelloidea</taxon>
        <taxon>Adinetida</taxon>
        <taxon>Adinetidae</taxon>
        <taxon>Adineta</taxon>
    </lineage>
</organism>
<dbReference type="GO" id="GO:0006508">
    <property type="term" value="P:proteolysis"/>
    <property type="evidence" value="ECO:0007669"/>
    <property type="project" value="InterPro"/>
</dbReference>
<dbReference type="PANTHER" id="PTHR22576">
    <property type="entry name" value="MUCOSA ASSOCIATED LYMPHOID TISSUE LYMPHOMA TRANSLOCATION PROTEIN 1/PARACASPASE"/>
    <property type="match status" value="1"/>
</dbReference>
<dbReference type="InterPro" id="IPR011600">
    <property type="entry name" value="Pept_C14_caspase"/>
</dbReference>
<feature type="domain" description="Caspase family p20" evidence="1">
    <location>
        <begin position="8"/>
        <end position="85"/>
    </location>
</feature>
<evidence type="ECO:0000313" key="2">
    <source>
        <dbReference type="EMBL" id="ACD54815.1"/>
    </source>
</evidence>
<dbReference type="AlphaFoldDB" id="B3G4R7"/>
<dbReference type="SUPFAM" id="SSF52129">
    <property type="entry name" value="Caspase-like"/>
    <property type="match status" value="1"/>
</dbReference>
<dbReference type="InterPro" id="IPR029030">
    <property type="entry name" value="Caspase-like_dom_sf"/>
</dbReference>
<proteinExistence type="predicted"/>
<sequence length="277" mass="31870">MTRRVLSRHKCALIIGNNEYENGAKLYCSKNDATDISRTLGRIGFETTLKINLSTRDMDHEINAFVNKIRPNNLVVFFFSGHGMQHQGETYLIPIDNEDMLNNPEFFETNAISVQRTVESMVARAPFCVVCFLDCCRSNVADQFTSERRPFYITHNLRTENSHRMKNECGSLIVYACGLDEKAFDRSPNRRTRLFTFHLLKNITRSNLHVEDMLNDVCAGVRKDSGGELRVHRQSSLDNSTIYLNAVEPDMIEQSVNGEYILIKFCSFSQKYNEKIK</sequence>
<dbReference type="EMBL" id="EU643495">
    <property type="protein sequence ID" value="ACD54815.1"/>
    <property type="molecule type" value="Genomic_DNA"/>
</dbReference>
<dbReference type="Gene3D" id="3.40.50.1460">
    <property type="match status" value="1"/>
</dbReference>
<dbReference type="InterPro" id="IPR052039">
    <property type="entry name" value="Caspase-related_regulators"/>
</dbReference>
<name>B3G4R7_ADIVA</name>
<evidence type="ECO:0000259" key="1">
    <source>
        <dbReference type="PROSITE" id="PS50208"/>
    </source>
</evidence>
<dbReference type="InterPro" id="IPR001309">
    <property type="entry name" value="Pept_C14_p20"/>
</dbReference>
<reference evidence="2" key="1">
    <citation type="journal article" date="2008" name="Science">
        <title>Massive horizontal gene transfer in bdelloid rotifers.</title>
        <authorList>
            <person name="Gladyshev E.A."/>
            <person name="Meselson M.S."/>
            <person name="Arkhipova I.R."/>
        </authorList>
    </citation>
    <scope>NUCLEOTIDE SEQUENCE</scope>
</reference>
<protein>
    <submittedName>
        <fullName evidence="2">Caspase-like protein</fullName>
    </submittedName>
</protein>
<accession>B3G4R7</accession>
<dbReference type="Pfam" id="PF00656">
    <property type="entry name" value="Peptidase_C14"/>
    <property type="match status" value="1"/>
</dbReference>
<dbReference type="PROSITE" id="PS50208">
    <property type="entry name" value="CASPASE_P20"/>
    <property type="match status" value="1"/>
</dbReference>
<dbReference type="PANTHER" id="PTHR22576:SF37">
    <property type="entry name" value="MUCOSA-ASSOCIATED LYMPHOID TISSUE LYMPHOMA TRANSLOCATION PROTEIN 1"/>
    <property type="match status" value="1"/>
</dbReference>
<dbReference type="GO" id="GO:0004197">
    <property type="term" value="F:cysteine-type endopeptidase activity"/>
    <property type="evidence" value="ECO:0007669"/>
    <property type="project" value="InterPro"/>
</dbReference>